<keyword evidence="3" id="KW-1185">Reference proteome</keyword>
<protein>
    <recommendedName>
        <fullName evidence="1">ZSWIM1/3 RNaseH-like domain-containing protein</fullName>
    </recommendedName>
</protein>
<dbReference type="Pfam" id="PF21056">
    <property type="entry name" value="ZSWIM1-3_RNaseH-like"/>
    <property type="match status" value="1"/>
</dbReference>
<evidence type="ECO:0000313" key="3">
    <source>
        <dbReference type="Proteomes" id="UP001146120"/>
    </source>
</evidence>
<dbReference type="AlphaFoldDB" id="A0AAV2YNQ0"/>
<dbReference type="EMBL" id="DAKRPA010000160">
    <property type="protein sequence ID" value="DAZ96667.1"/>
    <property type="molecule type" value="Genomic_DNA"/>
</dbReference>
<feature type="domain" description="ZSWIM1/3 RNaseH-like" evidence="1">
    <location>
        <begin position="9"/>
        <end position="72"/>
    </location>
</feature>
<dbReference type="Proteomes" id="UP001146120">
    <property type="component" value="Unassembled WGS sequence"/>
</dbReference>
<evidence type="ECO:0000259" key="1">
    <source>
        <dbReference type="Pfam" id="PF21056"/>
    </source>
</evidence>
<evidence type="ECO:0000313" key="2">
    <source>
        <dbReference type="EMBL" id="DAZ96667.1"/>
    </source>
</evidence>
<accession>A0AAV2YNQ0</accession>
<gene>
    <name evidence="2" type="ORF">N0F65_009230</name>
</gene>
<name>A0AAV2YNQ0_9STRA</name>
<dbReference type="InterPro" id="IPR048324">
    <property type="entry name" value="ZSWIM1-3_RNaseH-like"/>
</dbReference>
<reference evidence="2" key="2">
    <citation type="journal article" date="2023" name="Microbiol Resour">
        <title>Decontamination and Annotation of the Draft Genome Sequence of the Oomycete Lagenidium giganteum ARSEF 373.</title>
        <authorList>
            <person name="Morgan W.R."/>
            <person name="Tartar A."/>
        </authorList>
    </citation>
    <scope>NUCLEOTIDE SEQUENCE</scope>
    <source>
        <strain evidence="2">ARSEF 373</strain>
    </source>
</reference>
<reference evidence="2" key="1">
    <citation type="submission" date="2022-11" db="EMBL/GenBank/DDBJ databases">
        <authorList>
            <person name="Morgan W.R."/>
            <person name="Tartar A."/>
        </authorList>
    </citation>
    <scope>NUCLEOTIDE SEQUENCE</scope>
    <source>
        <strain evidence="2">ARSEF 373</strain>
    </source>
</reference>
<organism evidence="2 3">
    <name type="scientific">Lagenidium giganteum</name>
    <dbReference type="NCBI Taxonomy" id="4803"/>
    <lineage>
        <taxon>Eukaryota</taxon>
        <taxon>Sar</taxon>
        <taxon>Stramenopiles</taxon>
        <taxon>Oomycota</taxon>
        <taxon>Peronosporomycetes</taxon>
        <taxon>Pythiales</taxon>
        <taxon>Pythiaceae</taxon>
    </lineage>
</organism>
<comment type="caution">
    <text evidence="2">The sequence shown here is derived from an EMBL/GenBank/DDBJ whole genome shotgun (WGS) entry which is preliminary data.</text>
</comment>
<proteinExistence type="predicted"/>
<sequence length="78" mass="8626">MCTNLPRVVGSLICTGPTGSGLPVLEFLSLTETKDADSEVLNPLWCKIEAFIIDEDFTEWGVLEKLFPNATVFLCQFT</sequence>